<dbReference type="EC" id="4.2.2.29" evidence="7"/>
<evidence type="ECO:0000256" key="4">
    <source>
        <dbReference type="ARBA" id="ARBA00023136"/>
    </source>
</evidence>
<evidence type="ECO:0000313" key="8">
    <source>
        <dbReference type="EMBL" id="MSS00580.1"/>
    </source>
</evidence>
<sequence>MRKMRKKKGKIVLIFVLILLIALVLSSLFYIFKNTSACGDGKKQEVLVIEEGESFDQVLQNLEELNLIHSKEFASLYVKFKSNIQYYAGNYTLNDGMNLNEILNFLNDSSNATKESVTITIPEGKWAKEIAEILSQQLDYSKEEIIAYWNDETNLKEWCNTYEFLNFDDINQSVYKIKLEGYLFPETYSIEKDATLDAITRTLLNQFDVMYQEYKDDFKNSDYSIHQIVTLASVVQFESGYDKDMPTIAGVFYNRLNNGMKMQSSVTVCYALYDEFNDPKDCEVQTDIDSPYNTYLYDGLPAGPILNAGKDAFYAVLNPEENDYFYFAADIHGDGKVYYSKTYEEHLQICEELNLGL</sequence>
<name>A0A7X2N175_9FIRM</name>
<keyword evidence="9" id="KW-1185">Reference proteome</keyword>
<dbReference type="EMBL" id="VUMM01000001">
    <property type="protein sequence ID" value="MSS00580.1"/>
    <property type="molecule type" value="Genomic_DNA"/>
</dbReference>
<keyword evidence="6 7" id="KW-0961">Cell wall biogenesis/degradation</keyword>
<evidence type="ECO:0000256" key="3">
    <source>
        <dbReference type="ARBA" id="ARBA00022989"/>
    </source>
</evidence>
<dbReference type="InterPro" id="IPR003770">
    <property type="entry name" value="MLTG-like"/>
</dbReference>
<reference evidence="8 9" key="1">
    <citation type="submission" date="2019-08" db="EMBL/GenBank/DDBJ databases">
        <title>In-depth cultivation of the pig gut microbiome towards novel bacterial diversity and tailored functional studies.</title>
        <authorList>
            <person name="Wylensek D."/>
            <person name="Hitch T.C.A."/>
            <person name="Clavel T."/>
        </authorList>
    </citation>
    <scope>NUCLEOTIDE SEQUENCE [LARGE SCALE GENOMIC DNA]</scope>
    <source>
        <strain evidence="8 9">LKV-178-WT-2G</strain>
    </source>
</reference>
<keyword evidence="5 7" id="KW-0456">Lyase</keyword>
<evidence type="ECO:0000256" key="5">
    <source>
        <dbReference type="ARBA" id="ARBA00023239"/>
    </source>
</evidence>
<protein>
    <recommendedName>
        <fullName evidence="7">Endolytic murein transglycosylase</fullName>
        <ecNumber evidence="7">4.2.2.29</ecNumber>
    </recommendedName>
    <alternativeName>
        <fullName evidence="7">Peptidoglycan lytic transglycosylase</fullName>
    </alternativeName>
    <alternativeName>
        <fullName evidence="7">Peptidoglycan polymerization terminase</fullName>
    </alternativeName>
</protein>
<comment type="caution">
    <text evidence="8">The sequence shown here is derived from an EMBL/GenBank/DDBJ whole genome shotgun (WGS) entry which is preliminary data.</text>
</comment>
<dbReference type="Gene3D" id="3.30.1490.480">
    <property type="entry name" value="Endolytic murein transglycosylase"/>
    <property type="match status" value="1"/>
</dbReference>
<organism evidence="8 9">
    <name type="scientific">Floccifex porci</name>
    <dbReference type="NCBI Taxonomy" id="2606629"/>
    <lineage>
        <taxon>Bacteria</taxon>
        <taxon>Bacillati</taxon>
        <taxon>Bacillota</taxon>
        <taxon>Erysipelotrichia</taxon>
        <taxon>Erysipelotrichales</taxon>
        <taxon>Erysipelotrichaceae</taxon>
        <taxon>Floccifex</taxon>
    </lineage>
</organism>
<feature type="site" description="Important for catalytic activity" evidence="7">
    <location>
        <position position="238"/>
    </location>
</feature>
<dbReference type="GO" id="GO:0071555">
    <property type="term" value="P:cell wall organization"/>
    <property type="evidence" value="ECO:0007669"/>
    <property type="project" value="UniProtKB-KW"/>
</dbReference>
<dbReference type="GO" id="GO:0005886">
    <property type="term" value="C:plasma membrane"/>
    <property type="evidence" value="ECO:0007669"/>
    <property type="project" value="UniProtKB-SubCell"/>
</dbReference>
<accession>A0A7X2N175</accession>
<dbReference type="GO" id="GO:0009252">
    <property type="term" value="P:peptidoglycan biosynthetic process"/>
    <property type="evidence" value="ECO:0007669"/>
    <property type="project" value="UniProtKB-UniRule"/>
</dbReference>
<keyword evidence="3 7" id="KW-1133">Transmembrane helix</keyword>
<evidence type="ECO:0000256" key="7">
    <source>
        <dbReference type="HAMAP-Rule" id="MF_02065"/>
    </source>
</evidence>
<keyword evidence="1 7" id="KW-1003">Cell membrane</keyword>
<gene>
    <name evidence="7 8" type="primary">mltG</name>
    <name evidence="8" type="ORF">FYJ50_00365</name>
</gene>
<keyword evidence="2 7" id="KW-0812">Transmembrane</keyword>
<comment type="similarity">
    <text evidence="7">Belongs to the transglycosylase MltG family.</text>
</comment>
<dbReference type="HAMAP" id="MF_02065">
    <property type="entry name" value="MltG"/>
    <property type="match status" value="1"/>
</dbReference>
<evidence type="ECO:0000313" key="9">
    <source>
        <dbReference type="Proteomes" id="UP000470082"/>
    </source>
</evidence>
<evidence type="ECO:0000256" key="6">
    <source>
        <dbReference type="ARBA" id="ARBA00023316"/>
    </source>
</evidence>
<comment type="function">
    <text evidence="7">Functions as a peptidoglycan terminase that cleaves nascent peptidoglycan strands endolytically to terminate their elongation.</text>
</comment>
<comment type="catalytic activity">
    <reaction evidence="7">
        <text>a peptidoglycan chain = a peptidoglycan chain with N-acetyl-1,6-anhydromuramyl-[peptide] at the reducing end + a peptidoglycan chain with N-acetylglucosamine at the non-reducing end.</text>
        <dbReference type="EC" id="4.2.2.29"/>
    </reaction>
</comment>
<comment type="subcellular location">
    <subcellularLocation>
        <location evidence="7">Cell membrane</location>
        <topology evidence="7">Single-pass membrane protein</topology>
    </subcellularLocation>
</comment>
<dbReference type="Pfam" id="PF02618">
    <property type="entry name" value="YceG"/>
    <property type="match status" value="1"/>
</dbReference>
<proteinExistence type="inferred from homology"/>
<keyword evidence="4 7" id="KW-0472">Membrane</keyword>
<dbReference type="PANTHER" id="PTHR30518">
    <property type="entry name" value="ENDOLYTIC MUREIN TRANSGLYCOSYLASE"/>
    <property type="match status" value="1"/>
</dbReference>
<dbReference type="Proteomes" id="UP000470082">
    <property type="component" value="Unassembled WGS sequence"/>
</dbReference>
<dbReference type="CDD" id="cd08010">
    <property type="entry name" value="MltG_like"/>
    <property type="match status" value="1"/>
</dbReference>
<evidence type="ECO:0000256" key="1">
    <source>
        <dbReference type="ARBA" id="ARBA00022475"/>
    </source>
</evidence>
<dbReference type="PANTHER" id="PTHR30518:SF2">
    <property type="entry name" value="ENDOLYTIC MUREIN TRANSGLYCOSYLASE"/>
    <property type="match status" value="1"/>
</dbReference>
<feature type="transmembrane region" description="Helical" evidence="7">
    <location>
        <begin position="12"/>
        <end position="32"/>
    </location>
</feature>
<evidence type="ECO:0000256" key="2">
    <source>
        <dbReference type="ARBA" id="ARBA00022692"/>
    </source>
</evidence>
<dbReference type="GO" id="GO:0008932">
    <property type="term" value="F:lytic endotransglycosylase activity"/>
    <property type="evidence" value="ECO:0007669"/>
    <property type="project" value="UniProtKB-UniRule"/>
</dbReference>
<dbReference type="AlphaFoldDB" id="A0A7X2N175"/>
<dbReference type="NCBIfam" id="TIGR00247">
    <property type="entry name" value="endolytic transglycosylase MltG"/>
    <property type="match status" value="1"/>
</dbReference>